<dbReference type="Proteomes" id="UP000184330">
    <property type="component" value="Unassembled WGS sequence"/>
</dbReference>
<dbReference type="Gene3D" id="3.10.490.10">
    <property type="entry name" value="Gamma-glutamyl cyclotransferase-like"/>
    <property type="match status" value="1"/>
</dbReference>
<dbReference type="Pfam" id="PF06094">
    <property type="entry name" value="GGACT"/>
    <property type="match status" value="1"/>
</dbReference>
<reference evidence="3 4" key="1">
    <citation type="submission" date="2016-03" db="EMBL/GenBank/DDBJ databases">
        <authorList>
            <person name="Ploux O."/>
        </authorList>
    </citation>
    <scope>NUCLEOTIDE SEQUENCE [LARGE SCALE GENOMIC DNA]</scope>
    <source>
        <strain evidence="3 4">UAMH 11012</strain>
    </source>
</reference>
<feature type="region of interest" description="Disordered" evidence="1">
    <location>
        <begin position="1"/>
        <end position="37"/>
    </location>
</feature>
<evidence type="ECO:0000256" key="1">
    <source>
        <dbReference type="SAM" id="MobiDB-lite"/>
    </source>
</evidence>
<accession>A0A1L7X1P4</accession>
<organism evidence="3 4">
    <name type="scientific">Phialocephala subalpina</name>
    <dbReference type="NCBI Taxonomy" id="576137"/>
    <lineage>
        <taxon>Eukaryota</taxon>
        <taxon>Fungi</taxon>
        <taxon>Dikarya</taxon>
        <taxon>Ascomycota</taxon>
        <taxon>Pezizomycotina</taxon>
        <taxon>Leotiomycetes</taxon>
        <taxon>Helotiales</taxon>
        <taxon>Mollisiaceae</taxon>
        <taxon>Phialocephala</taxon>
        <taxon>Phialocephala fortinii species complex</taxon>
    </lineage>
</organism>
<sequence>MENSEGSSSTPEIVNGENRKPESSSPTGKPPSDRKAKQNIMLERLQNYVEPPLEELGRYTYEPKPFFFYGTLTDPLQLQEVLKLPAPPVLKTARAQAHKIMLWGQYPALVRGPSGRYVDGVSYFIEADEQQKMLRQYETKVYDVAGIRIVVKGERVSGRTFMRAKAGDLTGLTEGT</sequence>
<dbReference type="STRING" id="576137.A0A1L7X1P4"/>
<proteinExistence type="predicted"/>
<evidence type="ECO:0000259" key="2">
    <source>
        <dbReference type="Pfam" id="PF06094"/>
    </source>
</evidence>
<dbReference type="CDD" id="cd06661">
    <property type="entry name" value="GGCT_like"/>
    <property type="match status" value="1"/>
</dbReference>
<dbReference type="AlphaFoldDB" id="A0A1L7X1P4"/>
<keyword evidence="4" id="KW-1185">Reference proteome</keyword>
<feature type="compositionally biased region" description="Polar residues" evidence="1">
    <location>
        <begin position="1"/>
        <end position="12"/>
    </location>
</feature>
<dbReference type="SUPFAM" id="SSF110857">
    <property type="entry name" value="Gamma-glutamyl cyclotransferase-like"/>
    <property type="match status" value="1"/>
</dbReference>
<name>A0A1L7X1P4_9HELO</name>
<feature type="domain" description="Gamma-glutamylcyclotransferase AIG2-like" evidence="2">
    <location>
        <begin position="66"/>
        <end position="165"/>
    </location>
</feature>
<dbReference type="InterPro" id="IPR013024">
    <property type="entry name" value="GGCT-like"/>
</dbReference>
<dbReference type="OrthoDB" id="3262926at2759"/>
<dbReference type="InterPro" id="IPR009288">
    <property type="entry name" value="AIG2-like_dom"/>
</dbReference>
<dbReference type="EMBL" id="FJOG01000013">
    <property type="protein sequence ID" value="CZR58953.1"/>
    <property type="molecule type" value="Genomic_DNA"/>
</dbReference>
<evidence type="ECO:0000313" key="3">
    <source>
        <dbReference type="EMBL" id="CZR58953.1"/>
    </source>
</evidence>
<protein>
    <recommendedName>
        <fullName evidence="2">Gamma-glutamylcyclotransferase AIG2-like domain-containing protein</fullName>
    </recommendedName>
</protein>
<evidence type="ECO:0000313" key="4">
    <source>
        <dbReference type="Proteomes" id="UP000184330"/>
    </source>
</evidence>
<dbReference type="InterPro" id="IPR036568">
    <property type="entry name" value="GGCT-like_sf"/>
</dbReference>
<gene>
    <name evidence="3" type="ORF">PAC_08845</name>
</gene>